<dbReference type="SMART" id="SM00355">
    <property type="entry name" value="ZnF_C2H2"/>
    <property type="match status" value="2"/>
</dbReference>
<reference evidence="7" key="1">
    <citation type="submission" date="2018-04" db="EMBL/GenBank/DDBJ databases">
        <title>Transcriptome of Schizaphis graminum biotype I.</title>
        <authorList>
            <person name="Scully E.D."/>
            <person name="Geib S.M."/>
            <person name="Palmer N.A."/>
            <person name="Koch K."/>
            <person name="Bradshaw J."/>
            <person name="Heng-Moss T."/>
            <person name="Sarath G."/>
        </authorList>
    </citation>
    <scope>NUCLEOTIDE SEQUENCE</scope>
</reference>
<dbReference type="SUPFAM" id="SSF57667">
    <property type="entry name" value="beta-beta-alpha zinc fingers"/>
    <property type="match status" value="1"/>
</dbReference>
<protein>
    <submittedName>
        <fullName evidence="7">Zinc finger and BTB domain-containing protein 12</fullName>
    </submittedName>
</protein>
<evidence type="ECO:0000259" key="6">
    <source>
        <dbReference type="PROSITE" id="PS50157"/>
    </source>
</evidence>
<dbReference type="GO" id="GO:0008270">
    <property type="term" value="F:zinc ion binding"/>
    <property type="evidence" value="ECO:0007669"/>
    <property type="project" value="UniProtKB-KW"/>
</dbReference>
<dbReference type="GO" id="GO:0005634">
    <property type="term" value="C:nucleus"/>
    <property type="evidence" value="ECO:0007669"/>
    <property type="project" value="TreeGrafter"/>
</dbReference>
<evidence type="ECO:0000313" key="7">
    <source>
        <dbReference type="EMBL" id="MBY28951.1"/>
    </source>
</evidence>
<dbReference type="EMBL" id="GGMR01016332">
    <property type="protein sequence ID" value="MBY28951.1"/>
    <property type="molecule type" value="Transcribed_RNA"/>
</dbReference>
<evidence type="ECO:0000256" key="3">
    <source>
        <dbReference type="ARBA" id="ARBA00022771"/>
    </source>
</evidence>
<evidence type="ECO:0000256" key="5">
    <source>
        <dbReference type="PROSITE-ProRule" id="PRU00042"/>
    </source>
</evidence>
<dbReference type="AlphaFoldDB" id="A0A2S2PHM9"/>
<dbReference type="PROSITE" id="PS50157">
    <property type="entry name" value="ZINC_FINGER_C2H2_2"/>
    <property type="match status" value="2"/>
</dbReference>
<feature type="domain" description="C2H2-type" evidence="6">
    <location>
        <begin position="2"/>
        <end position="29"/>
    </location>
</feature>
<name>A0A2S2PHM9_SCHGA</name>
<dbReference type="PANTHER" id="PTHR24408">
    <property type="entry name" value="ZINC FINGER PROTEIN"/>
    <property type="match status" value="1"/>
</dbReference>
<dbReference type="InterPro" id="IPR013087">
    <property type="entry name" value="Znf_C2H2_type"/>
</dbReference>
<sequence length="144" mass="15955">MFNCAICGKVYVHKRDLNRHAKTHDGSTNSCGICLKTFTRRDNLRNHVQNLHMITKNTPEYHNAVRIGGAMGRASVINWAPPTITPHTQPDVPSPAAVISTRHTDTLSPPQATTSTHIPDISTEPVSGYIIWVITLFTETKICK</sequence>
<keyword evidence="3 5" id="KW-0863">Zinc-finger</keyword>
<dbReference type="PROSITE" id="PS00028">
    <property type="entry name" value="ZINC_FINGER_C2H2_1"/>
    <property type="match status" value="2"/>
</dbReference>
<dbReference type="PANTHER" id="PTHR24408:SF58">
    <property type="entry name" value="TRANSCRIPTION FACTOR (TFIIIA), PUTATIVE (AFU_ORTHOLOGUE AFUA_1G05150)-RELATED"/>
    <property type="match status" value="1"/>
</dbReference>
<feature type="domain" description="C2H2-type" evidence="6">
    <location>
        <begin position="29"/>
        <end position="57"/>
    </location>
</feature>
<dbReference type="Gene3D" id="3.30.160.60">
    <property type="entry name" value="Classic Zinc Finger"/>
    <property type="match status" value="2"/>
</dbReference>
<evidence type="ECO:0000256" key="2">
    <source>
        <dbReference type="ARBA" id="ARBA00022737"/>
    </source>
</evidence>
<evidence type="ECO:0000256" key="4">
    <source>
        <dbReference type="ARBA" id="ARBA00022833"/>
    </source>
</evidence>
<keyword evidence="4" id="KW-0862">Zinc</keyword>
<accession>A0A2S2PHM9</accession>
<dbReference type="InterPro" id="IPR036236">
    <property type="entry name" value="Znf_C2H2_sf"/>
</dbReference>
<organism evidence="7">
    <name type="scientific">Schizaphis graminum</name>
    <name type="common">Green bug aphid</name>
    <dbReference type="NCBI Taxonomy" id="13262"/>
    <lineage>
        <taxon>Eukaryota</taxon>
        <taxon>Metazoa</taxon>
        <taxon>Ecdysozoa</taxon>
        <taxon>Arthropoda</taxon>
        <taxon>Hexapoda</taxon>
        <taxon>Insecta</taxon>
        <taxon>Pterygota</taxon>
        <taxon>Neoptera</taxon>
        <taxon>Paraneoptera</taxon>
        <taxon>Hemiptera</taxon>
        <taxon>Sternorrhyncha</taxon>
        <taxon>Aphidomorpha</taxon>
        <taxon>Aphidoidea</taxon>
        <taxon>Aphididae</taxon>
        <taxon>Aphidini</taxon>
        <taxon>Schizaphis</taxon>
    </lineage>
</organism>
<dbReference type="GO" id="GO:0000981">
    <property type="term" value="F:DNA-binding transcription factor activity, RNA polymerase II-specific"/>
    <property type="evidence" value="ECO:0007669"/>
    <property type="project" value="TreeGrafter"/>
</dbReference>
<keyword evidence="1" id="KW-0479">Metal-binding</keyword>
<proteinExistence type="predicted"/>
<evidence type="ECO:0000256" key="1">
    <source>
        <dbReference type="ARBA" id="ARBA00022723"/>
    </source>
</evidence>
<keyword evidence="2" id="KW-0677">Repeat</keyword>
<dbReference type="GO" id="GO:0043565">
    <property type="term" value="F:sequence-specific DNA binding"/>
    <property type="evidence" value="ECO:0007669"/>
    <property type="project" value="TreeGrafter"/>
</dbReference>
<dbReference type="Pfam" id="PF00096">
    <property type="entry name" value="zf-C2H2"/>
    <property type="match status" value="2"/>
</dbReference>
<gene>
    <name evidence="7" type="primary">ZBTB12</name>
    <name evidence="7" type="ORF">g.168234</name>
</gene>